<evidence type="ECO:0000256" key="1">
    <source>
        <dbReference type="SAM" id="MobiDB-lite"/>
    </source>
</evidence>
<comment type="caution">
    <text evidence="2">The sequence shown here is derived from an EMBL/GenBank/DDBJ whole genome shotgun (WGS) entry which is preliminary data.</text>
</comment>
<dbReference type="EMBL" id="JAXIOK010000002">
    <property type="protein sequence ID" value="KAK4778336.1"/>
    <property type="molecule type" value="Genomic_DNA"/>
</dbReference>
<proteinExistence type="predicted"/>
<protein>
    <submittedName>
        <fullName evidence="2">Uncharacterized protein</fullName>
    </submittedName>
</protein>
<gene>
    <name evidence="2" type="ORF">SAY87_018523</name>
</gene>
<evidence type="ECO:0000313" key="3">
    <source>
        <dbReference type="Proteomes" id="UP001345219"/>
    </source>
</evidence>
<accession>A0AAN7QVG1</accession>
<feature type="compositionally biased region" description="Polar residues" evidence="1">
    <location>
        <begin position="1"/>
        <end position="16"/>
    </location>
</feature>
<dbReference type="AlphaFoldDB" id="A0AAN7QVG1"/>
<name>A0AAN7QVG1_9MYRT</name>
<dbReference type="Proteomes" id="UP001345219">
    <property type="component" value="Chromosome 14"/>
</dbReference>
<reference evidence="2 3" key="1">
    <citation type="journal article" date="2023" name="Hortic Res">
        <title>Pangenome of water caltrop reveals structural variations and asymmetric subgenome divergence after allopolyploidization.</title>
        <authorList>
            <person name="Zhang X."/>
            <person name="Chen Y."/>
            <person name="Wang L."/>
            <person name="Yuan Y."/>
            <person name="Fang M."/>
            <person name="Shi L."/>
            <person name="Lu R."/>
            <person name="Comes H.P."/>
            <person name="Ma Y."/>
            <person name="Chen Y."/>
            <person name="Huang G."/>
            <person name="Zhou Y."/>
            <person name="Zheng Z."/>
            <person name="Qiu Y."/>
        </authorList>
    </citation>
    <scope>NUCLEOTIDE SEQUENCE [LARGE SCALE GENOMIC DNA]</scope>
    <source>
        <tissue evidence="2">Roots</tissue>
    </source>
</reference>
<organism evidence="2 3">
    <name type="scientific">Trapa incisa</name>
    <dbReference type="NCBI Taxonomy" id="236973"/>
    <lineage>
        <taxon>Eukaryota</taxon>
        <taxon>Viridiplantae</taxon>
        <taxon>Streptophyta</taxon>
        <taxon>Embryophyta</taxon>
        <taxon>Tracheophyta</taxon>
        <taxon>Spermatophyta</taxon>
        <taxon>Magnoliopsida</taxon>
        <taxon>eudicotyledons</taxon>
        <taxon>Gunneridae</taxon>
        <taxon>Pentapetalae</taxon>
        <taxon>rosids</taxon>
        <taxon>malvids</taxon>
        <taxon>Myrtales</taxon>
        <taxon>Lythraceae</taxon>
        <taxon>Trapa</taxon>
    </lineage>
</organism>
<evidence type="ECO:0000313" key="2">
    <source>
        <dbReference type="EMBL" id="KAK4778336.1"/>
    </source>
</evidence>
<sequence>MGARNSQTGSPETTIARSAAPQSKDFARAPPNTTYNCNWRHQFFLLPSLFTVGNLDLSGVTKIGSNLTEYSVRDQEEKPMELCPQK</sequence>
<keyword evidence="3" id="KW-1185">Reference proteome</keyword>
<feature type="region of interest" description="Disordered" evidence="1">
    <location>
        <begin position="1"/>
        <end position="31"/>
    </location>
</feature>